<organism evidence="2">
    <name type="scientific">Aspergillus flavus</name>
    <dbReference type="NCBI Taxonomy" id="5059"/>
    <lineage>
        <taxon>Eukaryota</taxon>
        <taxon>Fungi</taxon>
        <taxon>Dikarya</taxon>
        <taxon>Ascomycota</taxon>
        <taxon>Pezizomycotina</taxon>
        <taxon>Eurotiomycetes</taxon>
        <taxon>Eurotiomycetidae</taxon>
        <taxon>Eurotiales</taxon>
        <taxon>Aspergillaceae</taxon>
        <taxon>Aspergillus</taxon>
        <taxon>Aspergillus subgen. Circumdati</taxon>
    </lineage>
</organism>
<dbReference type="Proteomes" id="UP000325434">
    <property type="component" value="Unassembled WGS sequence"/>
</dbReference>
<reference evidence="2" key="1">
    <citation type="submission" date="2019-04" db="EMBL/GenBank/DDBJ databases">
        <title>Friends and foes A comparative genomics study of 23 Aspergillus species from section Flavi.</title>
        <authorList>
            <consortium name="DOE Joint Genome Institute"/>
            <person name="Kjaerbolling I."/>
            <person name="Vesth T."/>
            <person name="Frisvad J.C."/>
            <person name="Nybo J.L."/>
            <person name="Theobald S."/>
            <person name="Kildgaard S."/>
            <person name="Isbrandt T."/>
            <person name="Kuo A."/>
            <person name="Sato A."/>
            <person name="Lyhne E.K."/>
            <person name="Kogle M.E."/>
            <person name="Wiebenga A."/>
            <person name="Kun R.S."/>
            <person name="Lubbers R.J."/>
            <person name="Makela M.R."/>
            <person name="Barry K."/>
            <person name="Chovatia M."/>
            <person name="Clum A."/>
            <person name="Daum C."/>
            <person name="Haridas S."/>
            <person name="He G."/>
            <person name="LaButti K."/>
            <person name="Lipzen A."/>
            <person name="Mondo S."/>
            <person name="Riley R."/>
            <person name="Salamov A."/>
            <person name="Simmons B.A."/>
            <person name="Magnuson J.K."/>
            <person name="Henrissat B."/>
            <person name="Mortensen U.H."/>
            <person name="Larsen T.O."/>
            <person name="Devries R.P."/>
            <person name="Grigoriev I.V."/>
            <person name="Machida M."/>
            <person name="Baker S.E."/>
            <person name="Andersen M.R."/>
        </authorList>
    </citation>
    <scope>NUCLEOTIDE SEQUENCE [LARGE SCALE GENOMIC DNA]</scope>
    <source>
        <strain evidence="2">CBS 121.62</strain>
    </source>
</reference>
<keyword evidence="1" id="KW-0472">Membrane</keyword>
<gene>
    <name evidence="2" type="ORF">BDV35DRAFT_390118</name>
</gene>
<dbReference type="VEuPathDB" id="FungiDB:AFLA_008501"/>
<evidence type="ECO:0000256" key="1">
    <source>
        <dbReference type="SAM" id="Phobius"/>
    </source>
</evidence>
<dbReference type="VEuPathDB" id="FungiDB:F9C07_2235171"/>
<sequence>MRPAGDADDAAEPPTSINIGKYTLGSGILMGAAVSILYISATLEEHDGIAGICENNQMELSGPPDASNVALDSFKALCDDVLANSKMYFQPLLDRIERKIEEMKGLRDGLFNAISAKDASKGTKLAKNSCRQNRYIVVFSVVTVFYLPKDFTPFIITFVALAIATYIIAIGALLVVWKDY</sequence>
<dbReference type="EMBL" id="ML734572">
    <property type="protein sequence ID" value="KAB8249306.1"/>
    <property type="molecule type" value="Genomic_DNA"/>
</dbReference>
<feature type="transmembrane region" description="Helical" evidence="1">
    <location>
        <begin position="154"/>
        <end position="177"/>
    </location>
</feature>
<accession>A0A5N6H479</accession>
<name>A0A5N6H479_ASPFL</name>
<protein>
    <submittedName>
        <fullName evidence="2">Uncharacterized protein</fullName>
    </submittedName>
</protein>
<dbReference type="AlphaFoldDB" id="A0A5N6H479"/>
<evidence type="ECO:0000313" key="2">
    <source>
        <dbReference type="EMBL" id="KAB8249306.1"/>
    </source>
</evidence>
<keyword evidence="1" id="KW-1133">Transmembrane helix</keyword>
<keyword evidence="1" id="KW-0812">Transmembrane</keyword>
<proteinExistence type="predicted"/>